<feature type="domain" description="Large ribosomal subunit protein uL6 alpha-beta" evidence="9">
    <location>
        <begin position="11"/>
        <end position="84"/>
    </location>
</feature>
<evidence type="ECO:0000313" key="10">
    <source>
        <dbReference type="EMBL" id="AKQ02134.1"/>
    </source>
</evidence>
<evidence type="ECO:0000259" key="9">
    <source>
        <dbReference type="Pfam" id="PF00347"/>
    </source>
</evidence>
<comment type="function">
    <text evidence="6 8">This protein binds to the 23S rRNA, and is important in its secondary structure. It is located near the subunit interface in the base of the L7/L12 stalk, and near the tRNA binding site of the peptidyltransferase center.</text>
</comment>
<organism evidence="10">
    <name type="scientific">uncultured Chloroflexi bacterium Rifle_16ft_4_minimus_3452</name>
    <dbReference type="NCBI Taxonomy" id="1665071"/>
    <lineage>
        <taxon>Bacteria</taxon>
        <taxon>Bacillati</taxon>
        <taxon>Chloroflexota</taxon>
        <taxon>environmental samples</taxon>
    </lineage>
</organism>
<comment type="subunit">
    <text evidence="6">Part of the 50S ribosomal subunit.</text>
</comment>
<dbReference type="PRINTS" id="PR00059">
    <property type="entry name" value="RIBOSOMALL6"/>
</dbReference>
<evidence type="ECO:0000256" key="4">
    <source>
        <dbReference type="ARBA" id="ARBA00022980"/>
    </source>
</evidence>
<keyword evidence="5 6" id="KW-0687">Ribonucleoprotein</keyword>
<feature type="domain" description="Large ribosomal subunit protein uL6 alpha-beta" evidence="9">
    <location>
        <begin position="93"/>
        <end position="167"/>
    </location>
</feature>
<dbReference type="InterPro" id="IPR000702">
    <property type="entry name" value="Ribosomal_uL6-like"/>
</dbReference>
<dbReference type="PANTHER" id="PTHR11655:SF14">
    <property type="entry name" value="LARGE RIBOSOMAL SUBUNIT PROTEIN UL6M"/>
    <property type="match status" value="1"/>
</dbReference>
<dbReference type="GO" id="GO:0003735">
    <property type="term" value="F:structural constituent of ribosome"/>
    <property type="evidence" value="ECO:0007669"/>
    <property type="project" value="UniProtKB-UniRule"/>
</dbReference>
<dbReference type="Pfam" id="PF00347">
    <property type="entry name" value="Ribosomal_L6"/>
    <property type="match status" value="2"/>
</dbReference>
<dbReference type="FunFam" id="3.90.930.12:FF:000002">
    <property type="entry name" value="50S ribosomal protein L6"/>
    <property type="match status" value="1"/>
</dbReference>
<dbReference type="InterPro" id="IPR020040">
    <property type="entry name" value="Ribosomal_uL6_a/b-dom"/>
</dbReference>
<evidence type="ECO:0000256" key="8">
    <source>
        <dbReference type="RuleBase" id="RU003870"/>
    </source>
</evidence>
<reference evidence="10" key="1">
    <citation type="journal article" date="2015" name="ISME J.">
        <title>Aquifer environment selects for microbial species cohorts in sediment and groundwater.</title>
        <authorList>
            <person name="Hug L.A."/>
            <person name="Thomas B.C."/>
            <person name="Brown C.T."/>
            <person name="Frischkorn K.R."/>
            <person name="Williams K.H."/>
            <person name="Tringe S.G."/>
            <person name="Banfield J.F."/>
        </authorList>
    </citation>
    <scope>NUCLEOTIDE SEQUENCE</scope>
</reference>
<comment type="similarity">
    <text evidence="1 6 7">Belongs to the universal ribosomal protein uL6 family.</text>
</comment>
<sequence length="184" mass="20241">MSRIGRLPVDIPSGVQVDVNGFDVRVKGPKGELKRSFSRLIGIKMDAERNQLNITRNSEEPAQRALHGTTRAVLANMIHGVNKGFEVILEVEGVGYRAEMEGKNLSLFVGYSHPVKMEPPAGVTFETDAKTRQIKVLGFDKELVGQVAANVRKVRPPEPYHGKGLRYLGERVRRKAGKAGKGAK</sequence>
<keyword evidence="2 6" id="KW-0699">rRNA-binding</keyword>
<dbReference type="InterPro" id="IPR019906">
    <property type="entry name" value="Ribosomal_uL6_bac-type"/>
</dbReference>
<dbReference type="EMBL" id="KT006994">
    <property type="protein sequence ID" value="AKQ02134.1"/>
    <property type="molecule type" value="Genomic_DNA"/>
</dbReference>
<dbReference type="AlphaFoldDB" id="A0A0H4TNB3"/>
<evidence type="ECO:0000256" key="5">
    <source>
        <dbReference type="ARBA" id="ARBA00023274"/>
    </source>
</evidence>
<dbReference type="FunFam" id="3.90.930.12:FF:000001">
    <property type="entry name" value="50S ribosomal protein L6"/>
    <property type="match status" value="1"/>
</dbReference>
<dbReference type="Gene3D" id="3.90.930.12">
    <property type="entry name" value="Ribosomal protein L6, alpha-beta domain"/>
    <property type="match status" value="2"/>
</dbReference>
<accession>A0A0H4TNB3</accession>
<dbReference type="GO" id="GO:0002181">
    <property type="term" value="P:cytoplasmic translation"/>
    <property type="evidence" value="ECO:0007669"/>
    <property type="project" value="TreeGrafter"/>
</dbReference>
<dbReference type="PIRSF" id="PIRSF002162">
    <property type="entry name" value="Ribosomal_L6"/>
    <property type="match status" value="1"/>
</dbReference>
<dbReference type="HAMAP" id="MF_01365_B">
    <property type="entry name" value="Ribosomal_uL6_B"/>
    <property type="match status" value="1"/>
</dbReference>
<evidence type="ECO:0000256" key="1">
    <source>
        <dbReference type="ARBA" id="ARBA00009356"/>
    </source>
</evidence>
<name>A0A0H4TNB3_9CHLR</name>
<dbReference type="NCBIfam" id="TIGR03654">
    <property type="entry name" value="L6_bact"/>
    <property type="match status" value="1"/>
</dbReference>
<keyword evidence="4 6" id="KW-0689">Ribosomal protein</keyword>
<evidence type="ECO:0000256" key="6">
    <source>
        <dbReference type="HAMAP-Rule" id="MF_01365"/>
    </source>
</evidence>
<proteinExistence type="inferred from homology"/>
<evidence type="ECO:0000256" key="2">
    <source>
        <dbReference type="ARBA" id="ARBA00022730"/>
    </source>
</evidence>
<evidence type="ECO:0000256" key="7">
    <source>
        <dbReference type="RuleBase" id="RU003869"/>
    </source>
</evidence>
<keyword evidence="3 6" id="KW-0694">RNA-binding</keyword>
<dbReference type="InterPro" id="IPR036789">
    <property type="entry name" value="Ribosomal_uL6-like_a/b-dom_sf"/>
</dbReference>
<dbReference type="SUPFAM" id="SSF56053">
    <property type="entry name" value="Ribosomal protein L6"/>
    <property type="match status" value="2"/>
</dbReference>
<evidence type="ECO:0000256" key="3">
    <source>
        <dbReference type="ARBA" id="ARBA00022884"/>
    </source>
</evidence>
<gene>
    <name evidence="6 10" type="primary">rplF</name>
</gene>
<protein>
    <recommendedName>
        <fullName evidence="6">Large ribosomal subunit protein uL6</fullName>
    </recommendedName>
</protein>
<dbReference type="GO" id="GO:0022625">
    <property type="term" value="C:cytosolic large ribosomal subunit"/>
    <property type="evidence" value="ECO:0007669"/>
    <property type="project" value="UniProtKB-UniRule"/>
</dbReference>
<dbReference type="GO" id="GO:0019843">
    <property type="term" value="F:rRNA binding"/>
    <property type="evidence" value="ECO:0007669"/>
    <property type="project" value="UniProtKB-UniRule"/>
</dbReference>
<dbReference type="PANTHER" id="PTHR11655">
    <property type="entry name" value="60S/50S RIBOSOMAL PROTEIN L6/L9"/>
    <property type="match status" value="1"/>
</dbReference>